<organism evidence="2 3">
    <name type="scientific">Hymenobacter ruricola</name>
    <dbReference type="NCBI Taxonomy" id="2791023"/>
    <lineage>
        <taxon>Bacteria</taxon>
        <taxon>Pseudomonadati</taxon>
        <taxon>Bacteroidota</taxon>
        <taxon>Cytophagia</taxon>
        <taxon>Cytophagales</taxon>
        <taxon>Hymenobacteraceae</taxon>
        <taxon>Hymenobacter</taxon>
    </lineage>
</organism>
<sequence length="636" mass="72737">MVKIILEPGNRYLYRTHPVRFKRLLDLTLALGEYEATGALVQIPVADLQPIEEPSENVLPFDDVLSVPTQAWAKAQRRLSILQPILAARGDSAVFIGVCEAHQLGKSTIYRWLKAYDEAGSVQALVELPRTGGKGKNRLDDARTAIIDEVIATHYLTRQKKTASEIVLEVRRLCRRAKLQLPADSTVRRRIHQLDQEETMRRRLGSKAARDRFRPQQGEYPDADYPLQVVQLDHTPVDIILVDEIFRQPLGRPYLTMAIDVYSRMVVGMYLSYDPPGTIGTGLCMAHMLLPKEQWLKKKVKVEGLWPCWGVPGALHLDNAREFRGEMMQRACEKYGIRLEYRPVKTPDYGGHIERLMGICMKKVHTLPGTTFSNPQQRGAYDSEKMAALTIREFEQWLTTYIVDVYHKRVHGKTHQIPYQCFEEGIMGTPDQPGTGQPERLYDEEQVRIDFLPSTRRTVQQKGVQIGYIYYYADVLSGYINRVEPGSGENGSKQLLTFKYDPRDISVLHLLEPGTNYYHRVPYRTTSRPSISVWEHRAAIRELRRQGMKKLDEDAIFDACDRMRDIELSAVARTKSMKKGIHRVLRSLTPEEVVLRLQTEPAPKVMPVEPQQLPAAIMPLSIEGLQAFDDSSLYEQ</sequence>
<name>A0ABS0IBM5_9BACT</name>
<dbReference type="InterPro" id="IPR001584">
    <property type="entry name" value="Integrase_cat-core"/>
</dbReference>
<reference evidence="2 3" key="1">
    <citation type="submission" date="2020-11" db="EMBL/GenBank/DDBJ databases">
        <authorList>
            <person name="Kim M.K."/>
        </authorList>
    </citation>
    <scope>NUCLEOTIDE SEQUENCE [LARGE SCALE GENOMIC DNA]</scope>
    <source>
        <strain evidence="2 3">BT662</strain>
    </source>
</reference>
<evidence type="ECO:0000259" key="1">
    <source>
        <dbReference type="PROSITE" id="PS50994"/>
    </source>
</evidence>
<dbReference type="Pfam" id="PF13551">
    <property type="entry name" value="HTH_29"/>
    <property type="match status" value="1"/>
</dbReference>
<dbReference type="Proteomes" id="UP000618931">
    <property type="component" value="Unassembled WGS sequence"/>
</dbReference>
<evidence type="ECO:0000313" key="2">
    <source>
        <dbReference type="EMBL" id="MBF9223874.1"/>
    </source>
</evidence>
<dbReference type="RefSeq" id="WP_196295299.1">
    <property type="nucleotide sequence ID" value="NZ_JADQDM010000020.1"/>
</dbReference>
<evidence type="ECO:0000313" key="3">
    <source>
        <dbReference type="Proteomes" id="UP000618931"/>
    </source>
</evidence>
<dbReference type="PROSITE" id="PS50994">
    <property type="entry name" value="INTEGRASE"/>
    <property type="match status" value="1"/>
</dbReference>
<dbReference type="EMBL" id="JADQDM010000020">
    <property type="protein sequence ID" value="MBF9223874.1"/>
    <property type="molecule type" value="Genomic_DNA"/>
</dbReference>
<protein>
    <submittedName>
        <fullName evidence="2">DDE-type integrase/transposase/recombinase</fullName>
    </submittedName>
</protein>
<comment type="caution">
    <text evidence="2">The sequence shown here is derived from an EMBL/GenBank/DDBJ whole genome shotgun (WGS) entry which is preliminary data.</text>
</comment>
<proteinExistence type="predicted"/>
<dbReference type="SUPFAM" id="SSF53098">
    <property type="entry name" value="Ribonuclease H-like"/>
    <property type="match status" value="1"/>
</dbReference>
<dbReference type="InterPro" id="IPR015378">
    <property type="entry name" value="Transposase-like_Mu_C"/>
</dbReference>
<dbReference type="Pfam" id="PF09299">
    <property type="entry name" value="Mu-transpos_C"/>
    <property type="match status" value="1"/>
</dbReference>
<accession>A0ABS0IBM5</accession>
<keyword evidence="3" id="KW-1185">Reference proteome</keyword>
<dbReference type="InterPro" id="IPR036397">
    <property type="entry name" value="RNaseH_sf"/>
</dbReference>
<dbReference type="Gene3D" id="3.30.420.10">
    <property type="entry name" value="Ribonuclease H-like superfamily/Ribonuclease H"/>
    <property type="match status" value="1"/>
</dbReference>
<feature type="domain" description="Integrase catalytic" evidence="1">
    <location>
        <begin position="222"/>
        <end position="426"/>
    </location>
</feature>
<dbReference type="InterPro" id="IPR012337">
    <property type="entry name" value="RNaseH-like_sf"/>
</dbReference>
<gene>
    <name evidence="2" type="ORF">I2H31_22425</name>
</gene>